<proteinExistence type="predicted"/>
<comment type="caution">
    <text evidence="1">The sequence shown here is derived from an EMBL/GenBank/DDBJ whole genome shotgun (WGS) entry which is preliminary data.</text>
</comment>
<dbReference type="Proteomes" id="UP001057402">
    <property type="component" value="Chromosome 9"/>
</dbReference>
<reference evidence="2" key="1">
    <citation type="journal article" date="2023" name="Front. Plant Sci.">
        <title>Chromosomal-level genome assembly of Melastoma candidum provides insights into trichome evolution.</title>
        <authorList>
            <person name="Zhong Y."/>
            <person name="Wu W."/>
            <person name="Sun C."/>
            <person name="Zou P."/>
            <person name="Liu Y."/>
            <person name="Dai S."/>
            <person name="Zhou R."/>
        </authorList>
    </citation>
    <scope>NUCLEOTIDE SEQUENCE [LARGE SCALE GENOMIC DNA]</scope>
</reference>
<protein>
    <submittedName>
        <fullName evidence="1">Uncharacterized protein</fullName>
    </submittedName>
</protein>
<name>A0ACB9MQN8_9MYRT</name>
<evidence type="ECO:0000313" key="1">
    <source>
        <dbReference type="EMBL" id="KAI4326438.1"/>
    </source>
</evidence>
<gene>
    <name evidence="1" type="ORF">MLD38_031753</name>
</gene>
<accession>A0ACB9MQN8</accession>
<keyword evidence="2" id="KW-1185">Reference proteome</keyword>
<organism evidence="1 2">
    <name type="scientific">Melastoma candidum</name>
    <dbReference type="NCBI Taxonomy" id="119954"/>
    <lineage>
        <taxon>Eukaryota</taxon>
        <taxon>Viridiplantae</taxon>
        <taxon>Streptophyta</taxon>
        <taxon>Embryophyta</taxon>
        <taxon>Tracheophyta</taxon>
        <taxon>Spermatophyta</taxon>
        <taxon>Magnoliopsida</taxon>
        <taxon>eudicotyledons</taxon>
        <taxon>Gunneridae</taxon>
        <taxon>Pentapetalae</taxon>
        <taxon>rosids</taxon>
        <taxon>malvids</taxon>
        <taxon>Myrtales</taxon>
        <taxon>Melastomataceae</taxon>
        <taxon>Melastomatoideae</taxon>
        <taxon>Melastomateae</taxon>
        <taxon>Melastoma</taxon>
    </lineage>
</organism>
<evidence type="ECO:0000313" key="2">
    <source>
        <dbReference type="Proteomes" id="UP001057402"/>
    </source>
</evidence>
<sequence>MAIARKSRCSNLVISLLGLGVIVLACLVGGGECRRVVYGDMTGRRSLVVVEAGGPVAGGPVAAIPDEDDDYESTEDDQASTAGITNLVGPTETQPASNVPAPVDGVFDATRYGAKADKETDNALAFIRTWNAACKSGKPAKMVIPSGTYVAGPVVFQGPCNNGVPMEIEIQGTIKSYSDISAYTSEEWFSFELIDGLNVKGGVFDGQGQNFWAYAGCDPRKPCQHLPTSLRFGKVKNIYVEGLTVRNPIIIDQNYGYHKITKPSSVKIHDVTFRNIRGTTVSSSAVSLTCSSKNPCQSIQLADIDLEYNGPPLNEDPFGSSCVNAKITVVGTHNPPACS</sequence>
<dbReference type="EMBL" id="CM042888">
    <property type="protein sequence ID" value="KAI4326438.1"/>
    <property type="molecule type" value="Genomic_DNA"/>
</dbReference>